<sequence length="211" mass="22881">MGLENLAGFLHPTLSERGGAGEGRGESHRRGERTSRHGAGRSAPPAVPRFRADRRARTPSLPPPEAVAVGQHRRPVACCRRCSWRAPCPAPSAFVAPCRPPPSPSGRPAARRRGWIWPSHGHRRPSAAPTPLTPAPLGGSSKEADLAALPPSPPVRRSRTADLADAALASAGTPPLLRRRFRRSAQRHRHLRRFLCVGERKRGGRGKERKC</sequence>
<reference evidence="2" key="1">
    <citation type="journal article" date="2005" name="PLoS Biol.">
        <title>The genomes of Oryza sativa: a history of duplications.</title>
        <authorList>
            <person name="Yu J."/>
            <person name="Wang J."/>
            <person name="Lin W."/>
            <person name="Li S."/>
            <person name="Li H."/>
            <person name="Zhou J."/>
            <person name="Ni P."/>
            <person name="Dong W."/>
            <person name="Hu S."/>
            <person name="Zeng C."/>
            <person name="Zhang J."/>
            <person name="Zhang Y."/>
            <person name="Li R."/>
            <person name="Xu Z."/>
            <person name="Li S."/>
            <person name="Li X."/>
            <person name="Zheng H."/>
            <person name="Cong L."/>
            <person name="Lin L."/>
            <person name="Yin J."/>
            <person name="Geng J."/>
            <person name="Li G."/>
            <person name="Shi J."/>
            <person name="Liu J."/>
            <person name="Lv H."/>
            <person name="Li J."/>
            <person name="Wang J."/>
            <person name="Deng Y."/>
            <person name="Ran L."/>
            <person name="Shi X."/>
            <person name="Wang X."/>
            <person name="Wu Q."/>
            <person name="Li C."/>
            <person name="Ren X."/>
            <person name="Wang J."/>
            <person name="Wang X."/>
            <person name="Li D."/>
            <person name="Liu D."/>
            <person name="Zhang X."/>
            <person name="Ji Z."/>
            <person name="Zhao W."/>
            <person name="Sun Y."/>
            <person name="Zhang Z."/>
            <person name="Bao J."/>
            <person name="Han Y."/>
            <person name="Dong L."/>
            <person name="Ji J."/>
            <person name="Chen P."/>
            <person name="Wu S."/>
            <person name="Liu J."/>
            <person name="Xiao Y."/>
            <person name="Bu D."/>
            <person name="Tan J."/>
            <person name="Yang L."/>
            <person name="Ye C."/>
            <person name="Zhang J."/>
            <person name="Xu J."/>
            <person name="Zhou Y."/>
            <person name="Yu Y."/>
            <person name="Zhang B."/>
            <person name="Zhuang S."/>
            <person name="Wei H."/>
            <person name="Liu B."/>
            <person name="Lei M."/>
            <person name="Yu H."/>
            <person name="Li Y."/>
            <person name="Xu H."/>
            <person name="Wei S."/>
            <person name="He X."/>
            <person name="Fang L."/>
            <person name="Zhang Z."/>
            <person name="Zhang Y."/>
            <person name="Huang X."/>
            <person name="Su Z."/>
            <person name="Tong W."/>
            <person name="Li J."/>
            <person name="Tong Z."/>
            <person name="Li S."/>
            <person name="Ye J."/>
            <person name="Wang L."/>
            <person name="Fang L."/>
            <person name="Lei T."/>
            <person name="Chen C."/>
            <person name="Chen H."/>
            <person name="Xu Z."/>
            <person name="Li H."/>
            <person name="Huang H."/>
            <person name="Zhang F."/>
            <person name="Xu H."/>
            <person name="Li N."/>
            <person name="Zhao C."/>
            <person name="Li S."/>
            <person name="Dong L."/>
            <person name="Huang Y."/>
            <person name="Li L."/>
            <person name="Xi Y."/>
            <person name="Qi Q."/>
            <person name="Li W."/>
            <person name="Zhang B."/>
            <person name="Hu W."/>
            <person name="Zhang Y."/>
            <person name="Tian X."/>
            <person name="Jiao Y."/>
            <person name="Liang X."/>
            <person name="Jin J."/>
            <person name="Gao L."/>
            <person name="Zheng W."/>
            <person name="Hao B."/>
            <person name="Liu S."/>
            <person name="Wang W."/>
            <person name="Yuan L."/>
            <person name="Cao M."/>
            <person name="McDermott J."/>
            <person name="Samudrala R."/>
            <person name="Wang J."/>
            <person name="Wong G.K."/>
            <person name="Yang H."/>
        </authorList>
    </citation>
    <scope>NUCLEOTIDE SEQUENCE [LARGE SCALE GENOMIC DNA]</scope>
</reference>
<gene>
    <name evidence="2" type="ORF">OsJ_34202</name>
</gene>
<feature type="region of interest" description="Disordered" evidence="1">
    <location>
        <begin position="1"/>
        <end position="74"/>
    </location>
</feature>
<dbReference type="HOGENOM" id="CLU_898307_0_0_1"/>
<reference evidence="2" key="2">
    <citation type="submission" date="2008-12" db="EMBL/GenBank/DDBJ databases">
        <title>Improved gene annotation of the rice (Oryza sativa) genomes.</title>
        <authorList>
            <person name="Wang J."/>
            <person name="Li R."/>
            <person name="Fan W."/>
            <person name="Huang Q."/>
            <person name="Zhang J."/>
            <person name="Zhou Y."/>
            <person name="Hu Y."/>
            <person name="Zi S."/>
            <person name="Li J."/>
            <person name="Ni P."/>
            <person name="Zheng H."/>
            <person name="Zhang Y."/>
            <person name="Zhao M."/>
            <person name="Hao Q."/>
            <person name="McDermott J."/>
            <person name="Samudrala R."/>
            <person name="Kristiansen K."/>
            <person name="Wong G.K.-S."/>
        </authorList>
    </citation>
    <scope>NUCLEOTIDE SEQUENCE</scope>
</reference>
<organism evidence="2">
    <name type="scientific">Oryza sativa subsp. japonica</name>
    <name type="common">Rice</name>
    <dbReference type="NCBI Taxonomy" id="39947"/>
    <lineage>
        <taxon>Eukaryota</taxon>
        <taxon>Viridiplantae</taxon>
        <taxon>Streptophyta</taxon>
        <taxon>Embryophyta</taxon>
        <taxon>Tracheophyta</taxon>
        <taxon>Spermatophyta</taxon>
        <taxon>Magnoliopsida</taxon>
        <taxon>Liliopsida</taxon>
        <taxon>Poales</taxon>
        <taxon>Poaceae</taxon>
        <taxon>BOP clade</taxon>
        <taxon>Oryzoideae</taxon>
        <taxon>Oryzeae</taxon>
        <taxon>Oryzinae</taxon>
        <taxon>Oryza</taxon>
        <taxon>Oryza sativa</taxon>
    </lineage>
</organism>
<name>B9GB48_ORYSJ</name>
<dbReference type="EMBL" id="CM000148">
    <property type="protein sequence ID" value="EEE52254.1"/>
    <property type="molecule type" value="Genomic_DNA"/>
</dbReference>
<protein>
    <submittedName>
        <fullName evidence="2">Uncharacterized protein</fullName>
    </submittedName>
</protein>
<dbReference type="AlphaFoldDB" id="B9GB48"/>
<evidence type="ECO:0000256" key="1">
    <source>
        <dbReference type="SAM" id="MobiDB-lite"/>
    </source>
</evidence>
<dbReference type="Proteomes" id="UP000007752">
    <property type="component" value="Chromosome 11"/>
</dbReference>
<evidence type="ECO:0000313" key="2">
    <source>
        <dbReference type="EMBL" id="EEE52254.1"/>
    </source>
</evidence>
<accession>B9GB48</accession>
<feature type="compositionally biased region" description="Basic residues" evidence="1">
    <location>
        <begin position="109"/>
        <end position="125"/>
    </location>
</feature>
<proteinExistence type="predicted"/>
<feature type="compositionally biased region" description="Low complexity" evidence="1">
    <location>
        <begin position="126"/>
        <end position="140"/>
    </location>
</feature>
<feature type="compositionally biased region" description="Basic and acidic residues" evidence="1">
    <location>
        <begin position="23"/>
        <end position="35"/>
    </location>
</feature>
<feature type="region of interest" description="Disordered" evidence="1">
    <location>
        <begin position="93"/>
        <end position="159"/>
    </location>
</feature>